<name>A0A919NF86_9ACTN</name>
<dbReference type="SUPFAM" id="SSF53041">
    <property type="entry name" value="Resolvase-like"/>
    <property type="match status" value="1"/>
</dbReference>
<dbReference type="AlphaFoldDB" id="A0A919NF86"/>
<gene>
    <name evidence="4" type="ORF">Asi03nite_73190</name>
</gene>
<dbReference type="Proteomes" id="UP000629619">
    <property type="component" value="Unassembled WGS sequence"/>
</dbReference>
<dbReference type="SMART" id="SM00857">
    <property type="entry name" value="Resolvase"/>
    <property type="match status" value="1"/>
</dbReference>
<feature type="domain" description="Resolvase/invertase-type recombinase catalytic" evidence="3">
    <location>
        <begin position="4"/>
        <end position="131"/>
    </location>
</feature>
<feature type="region of interest" description="Disordered" evidence="2">
    <location>
        <begin position="99"/>
        <end position="131"/>
    </location>
</feature>
<dbReference type="RefSeq" id="WP_203685068.1">
    <property type="nucleotide sequence ID" value="NZ_BOMW01000102.1"/>
</dbReference>
<dbReference type="InterPro" id="IPR006119">
    <property type="entry name" value="Resolv_N"/>
</dbReference>
<reference evidence="4" key="1">
    <citation type="submission" date="2021-01" db="EMBL/GenBank/DDBJ databases">
        <title>Whole genome shotgun sequence of Actinoplanes siamensis NBRC 109076.</title>
        <authorList>
            <person name="Komaki H."/>
            <person name="Tamura T."/>
        </authorList>
    </citation>
    <scope>NUCLEOTIDE SEQUENCE</scope>
    <source>
        <strain evidence="4">NBRC 109076</strain>
    </source>
</reference>
<organism evidence="4 5">
    <name type="scientific">Actinoplanes siamensis</name>
    <dbReference type="NCBI Taxonomy" id="1223317"/>
    <lineage>
        <taxon>Bacteria</taxon>
        <taxon>Bacillati</taxon>
        <taxon>Actinomycetota</taxon>
        <taxon>Actinomycetes</taxon>
        <taxon>Micromonosporales</taxon>
        <taxon>Micromonosporaceae</taxon>
        <taxon>Actinoplanes</taxon>
    </lineage>
</organism>
<dbReference type="Pfam" id="PF00239">
    <property type="entry name" value="Resolvase"/>
    <property type="match status" value="1"/>
</dbReference>
<protein>
    <recommendedName>
        <fullName evidence="3">Resolvase/invertase-type recombinase catalytic domain-containing protein</fullName>
    </recommendedName>
</protein>
<dbReference type="InterPro" id="IPR050639">
    <property type="entry name" value="SSR_resolvase"/>
</dbReference>
<dbReference type="InterPro" id="IPR036162">
    <property type="entry name" value="Resolvase-like_N_sf"/>
</dbReference>
<evidence type="ECO:0000313" key="4">
    <source>
        <dbReference type="EMBL" id="GIF09781.1"/>
    </source>
</evidence>
<dbReference type="PANTHER" id="PTHR30461">
    <property type="entry name" value="DNA-INVERTASE FROM LAMBDOID PROPHAGE"/>
    <property type="match status" value="1"/>
</dbReference>
<dbReference type="PANTHER" id="PTHR30461:SF26">
    <property type="entry name" value="RESOLVASE HOMOLOG YNEB"/>
    <property type="match status" value="1"/>
</dbReference>
<dbReference type="EMBL" id="BOMW01000102">
    <property type="protein sequence ID" value="GIF09781.1"/>
    <property type="molecule type" value="Genomic_DNA"/>
</dbReference>
<dbReference type="PROSITE" id="PS51736">
    <property type="entry name" value="RECOMBINASES_3"/>
    <property type="match status" value="1"/>
</dbReference>
<dbReference type="CDD" id="cd03768">
    <property type="entry name" value="SR_ResInv"/>
    <property type="match status" value="1"/>
</dbReference>
<evidence type="ECO:0000313" key="5">
    <source>
        <dbReference type="Proteomes" id="UP000629619"/>
    </source>
</evidence>
<dbReference type="GO" id="GO:0000150">
    <property type="term" value="F:DNA strand exchange activity"/>
    <property type="evidence" value="ECO:0007669"/>
    <property type="project" value="InterPro"/>
</dbReference>
<evidence type="ECO:0000256" key="2">
    <source>
        <dbReference type="SAM" id="MobiDB-lite"/>
    </source>
</evidence>
<dbReference type="Gene3D" id="3.40.50.1390">
    <property type="entry name" value="Resolvase, N-terminal catalytic domain"/>
    <property type="match status" value="1"/>
</dbReference>
<comment type="caution">
    <text evidence="4">The sequence shown here is derived from an EMBL/GenBank/DDBJ whole genome shotgun (WGS) entry which is preliminary data.</text>
</comment>
<proteinExistence type="inferred from homology"/>
<keyword evidence="5" id="KW-1185">Reference proteome</keyword>
<comment type="similarity">
    <text evidence="1">Belongs to the site-specific recombinase resolvase family.</text>
</comment>
<evidence type="ECO:0000256" key="1">
    <source>
        <dbReference type="ARBA" id="ARBA00009913"/>
    </source>
</evidence>
<sequence>MNSTQVGYASCSTDEQDVVVQTEQLTALGVAPDRLYIDRGFSGASRKNRAGLDQAIATVWNGSIFTVTKFDRFARNMTEACHILTDLSERGVRFGLGASIHDWNDPSSNGRHDDPEKGRRLRRHSSQPAKI</sequence>
<evidence type="ECO:0000259" key="3">
    <source>
        <dbReference type="PROSITE" id="PS51736"/>
    </source>
</evidence>
<dbReference type="GO" id="GO:0003677">
    <property type="term" value="F:DNA binding"/>
    <property type="evidence" value="ECO:0007669"/>
    <property type="project" value="InterPro"/>
</dbReference>
<accession>A0A919NF86</accession>